<dbReference type="PANTHER" id="PTHR39190">
    <property type="entry name" value="FLAGELLAR ASSEMBLY FACTOR FLIW"/>
    <property type="match status" value="1"/>
</dbReference>
<dbReference type="GO" id="GO:0005737">
    <property type="term" value="C:cytoplasm"/>
    <property type="evidence" value="ECO:0007669"/>
    <property type="project" value="UniProtKB-SubCell"/>
</dbReference>
<dbReference type="PANTHER" id="PTHR39190:SF1">
    <property type="entry name" value="FLAGELLAR ASSEMBLY FACTOR FLIW"/>
    <property type="match status" value="1"/>
</dbReference>
<evidence type="ECO:0000256" key="1">
    <source>
        <dbReference type="HAMAP-Rule" id="MF_01185"/>
    </source>
</evidence>
<keyword evidence="1" id="KW-0143">Chaperone</keyword>
<dbReference type="HAMAP" id="MF_01185">
    <property type="entry name" value="FliW"/>
    <property type="match status" value="1"/>
</dbReference>
<comment type="subunit">
    <text evidence="1">Interacts with translational regulator CsrA and flagellin(s).</text>
</comment>
<dbReference type="GO" id="GO:0044780">
    <property type="term" value="P:bacterial-type flagellum assembly"/>
    <property type="evidence" value="ECO:0007669"/>
    <property type="project" value="UniProtKB-UniRule"/>
</dbReference>
<dbReference type="EMBL" id="CAJVAS010000015">
    <property type="protein sequence ID" value="CAG7633971.1"/>
    <property type="molecule type" value="Genomic_DNA"/>
</dbReference>
<keyword evidence="1" id="KW-1005">Bacterial flagellum biogenesis</keyword>
<comment type="caution">
    <text evidence="2">The sequence shown here is derived from an EMBL/GenBank/DDBJ whole genome shotgun (WGS) entry which is preliminary data.</text>
</comment>
<reference evidence="2" key="1">
    <citation type="submission" date="2021-06" db="EMBL/GenBank/DDBJ databases">
        <authorList>
            <person name="Criscuolo A."/>
        </authorList>
    </citation>
    <scope>NUCLEOTIDE SEQUENCE</scope>
    <source>
        <strain evidence="2">CIP111600</strain>
    </source>
</reference>
<dbReference type="Pfam" id="PF02623">
    <property type="entry name" value="FliW"/>
    <property type="match status" value="1"/>
</dbReference>
<dbReference type="AlphaFoldDB" id="A0A916K5G2"/>
<evidence type="ECO:0000313" key="3">
    <source>
        <dbReference type="Proteomes" id="UP000693672"/>
    </source>
</evidence>
<accession>A0A916K5G2</accession>
<keyword evidence="2" id="KW-0282">Flagellum</keyword>
<dbReference type="Proteomes" id="UP000693672">
    <property type="component" value="Unassembled WGS sequence"/>
</dbReference>
<keyword evidence="1" id="KW-0810">Translation regulation</keyword>
<comment type="function">
    <text evidence="1">Acts as an anti-CsrA protein, binds CsrA and prevents it from repressing translation of its target genes, one of which is flagellin. Binds to flagellin and participates in the assembly of the flagellum.</text>
</comment>
<comment type="similarity">
    <text evidence="1">Belongs to the FliW family.</text>
</comment>
<proteinExistence type="inferred from homology"/>
<dbReference type="GO" id="GO:0006417">
    <property type="term" value="P:regulation of translation"/>
    <property type="evidence" value="ECO:0007669"/>
    <property type="project" value="UniProtKB-KW"/>
</dbReference>
<dbReference type="NCBIfam" id="NF009793">
    <property type="entry name" value="PRK13285.1-1"/>
    <property type="match status" value="1"/>
</dbReference>
<keyword evidence="1" id="KW-0963">Cytoplasm</keyword>
<keyword evidence="2" id="KW-0969">Cilium</keyword>
<name>A0A916K5G2_9BACL</name>
<keyword evidence="2" id="KW-0966">Cell projection</keyword>
<comment type="subcellular location">
    <subcellularLocation>
        <location evidence="1">Cytoplasm</location>
    </subcellularLocation>
</comment>
<protein>
    <recommendedName>
        <fullName evidence="1">Flagellar assembly factor FliW</fullName>
    </recommendedName>
</protein>
<keyword evidence="3" id="KW-1185">Reference proteome</keyword>
<gene>
    <name evidence="1 2" type="primary">fliW</name>
    <name evidence="2" type="ORF">PAESOLCIP111_03518</name>
</gene>
<evidence type="ECO:0000313" key="2">
    <source>
        <dbReference type="EMBL" id="CAG7633971.1"/>
    </source>
</evidence>
<organism evidence="2 3">
    <name type="scientific">Paenibacillus solanacearum</name>
    <dbReference type="NCBI Taxonomy" id="2048548"/>
    <lineage>
        <taxon>Bacteria</taxon>
        <taxon>Bacillati</taxon>
        <taxon>Bacillota</taxon>
        <taxon>Bacilli</taxon>
        <taxon>Bacillales</taxon>
        <taxon>Paenibacillaceae</taxon>
        <taxon>Paenibacillus</taxon>
    </lineage>
</organism>
<sequence>MEITTERFGIIEINEDEIIAFPQAIPGFEQERRFVILQPNKEIPFSFLQSVGNGRISFIITNPFWFYKDYEFDLSPSTLEQLKVQEKENIMVWSIVTIKDDIQQATLNLQAPIVINHSEKLGMQLILHETEYHTKHKLLL</sequence>
<dbReference type="RefSeq" id="WP_218093264.1">
    <property type="nucleotide sequence ID" value="NZ_CAJVAS010000015.1"/>
</dbReference>
<dbReference type="InterPro" id="IPR003775">
    <property type="entry name" value="Flagellar_assembly_factor_FliW"/>
</dbReference>